<evidence type="ECO:0000256" key="6">
    <source>
        <dbReference type="ARBA" id="ARBA00023242"/>
    </source>
</evidence>
<feature type="binding site" evidence="7">
    <location>
        <position position="138"/>
    </location>
    <ligand>
        <name>Zn(2+)</name>
        <dbReference type="ChEBI" id="CHEBI:29105"/>
        <label>2</label>
    </ligand>
</feature>
<evidence type="ECO:0000256" key="8">
    <source>
        <dbReference type="PROSITE-ProRule" id="PRU00146"/>
    </source>
</evidence>
<comment type="subcellular location">
    <subcellularLocation>
        <location evidence="1">Nucleus</location>
    </subcellularLocation>
</comment>
<dbReference type="PROSITE" id="PS01359">
    <property type="entry name" value="ZF_PHD_1"/>
    <property type="match status" value="1"/>
</dbReference>
<comment type="similarity">
    <text evidence="2">Belongs to the ING family.</text>
</comment>
<feature type="binding site" evidence="7">
    <location>
        <position position="120"/>
    </location>
    <ligand>
        <name>Zn(2+)</name>
        <dbReference type="ChEBI" id="CHEBI:29105"/>
        <label>1</label>
    </ligand>
</feature>
<accession>A0A8H6R637</accession>
<evidence type="ECO:0000313" key="12">
    <source>
        <dbReference type="Proteomes" id="UP000660729"/>
    </source>
</evidence>
<feature type="region of interest" description="Disordered" evidence="9">
    <location>
        <begin position="1"/>
        <end position="25"/>
    </location>
</feature>
<dbReference type="GO" id="GO:0005634">
    <property type="term" value="C:nucleus"/>
    <property type="evidence" value="ECO:0007669"/>
    <property type="project" value="UniProtKB-SubCell"/>
</dbReference>
<dbReference type="InterPro" id="IPR019786">
    <property type="entry name" value="Zinc_finger_PHD-type_CS"/>
</dbReference>
<feature type="binding site" evidence="7">
    <location>
        <position position="111"/>
    </location>
    <ligand>
        <name>Zn(2+)</name>
        <dbReference type="ChEBI" id="CHEBI:29105"/>
        <label>2</label>
    </ligand>
</feature>
<dbReference type="SMART" id="SM00249">
    <property type="entry name" value="PHD"/>
    <property type="match status" value="1"/>
</dbReference>
<proteinExistence type="inferred from homology"/>
<dbReference type="GO" id="GO:0008270">
    <property type="term" value="F:zinc ion binding"/>
    <property type="evidence" value="ECO:0007669"/>
    <property type="project" value="UniProtKB-KW"/>
</dbReference>
<evidence type="ECO:0000256" key="1">
    <source>
        <dbReference type="ARBA" id="ARBA00004123"/>
    </source>
</evidence>
<evidence type="ECO:0000256" key="9">
    <source>
        <dbReference type="SAM" id="MobiDB-lite"/>
    </source>
</evidence>
<feature type="domain" description="PHD-type" evidence="10">
    <location>
        <begin position="83"/>
        <end position="141"/>
    </location>
</feature>
<dbReference type="InterPro" id="IPR019787">
    <property type="entry name" value="Znf_PHD-finger"/>
</dbReference>
<keyword evidence="12" id="KW-1185">Reference proteome</keyword>
<name>A0A8H6R637_9PEZI</name>
<evidence type="ECO:0000256" key="5">
    <source>
        <dbReference type="ARBA" id="ARBA00022833"/>
    </source>
</evidence>
<keyword evidence="5 7" id="KW-0862">Zinc</keyword>
<dbReference type="Proteomes" id="UP000660729">
    <property type="component" value="Unassembled WGS sequence"/>
</dbReference>
<dbReference type="InterPro" id="IPR028651">
    <property type="entry name" value="ING_fam"/>
</dbReference>
<evidence type="ECO:0000256" key="3">
    <source>
        <dbReference type="ARBA" id="ARBA00022723"/>
    </source>
</evidence>
<gene>
    <name evidence="11" type="ORF">HII31_12040</name>
</gene>
<reference evidence="11" key="1">
    <citation type="submission" date="2020-04" db="EMBL/GenBank/DDBJ databases">
        <title>Draft genome resource of the tomato pathogen Pseudocercospora fuligena.</title>
        <authorList>
            <person name="Zaccaron A."/>
        </authorList>
    </citation>
    <scope>NUCLEOTIDE SEQUENCE</scope>
    <source>
        <strain evidence="11">PF001</strain>
    </source>
</reference>
<feature type="binding site" evidence="7">
    <location>
        <position position="135"/>
    </location>
    <ligand>
        <name>Zn(2+)</name>
        <dbReference type="ChEBI" id="CHEBI:29105"/>
        <label>2</label>
    </ligand>
</feature>
<dbReference type="EMBL" id="JABCIY010000249">
    <property type="protein sequence ID" value="KAF7186631.1"/>
    <property type="molecule type" value="Genomic_DNA"/>
</dbReference>
<dbReference type="Gene3D" id="3.30.40.10">
    <property type="entry name" value="Zinc/RING finger domain, C3HC4 (zinc finger)"/>
    <property type="match status" value="1"/>
</dbReference>
<keyword evidence="6" id="KW-0539">Nucleus</keyword>
<protein>
    <recommendedName>
        <fullName evidence="10">PHD-type domain-containing protein</fullName>
    </recommendedName>
</protein>
<evidence type="ECO:0000256" key="7">
    <source>
        <dbReference type="PIRSR" id="PIRSR628651-51"/>
    </source>
</evidence>
<feature type="binding site" evidence="7">
    <location>
        <position position="88"/>
    </location>
    <ligand>
        <name>Zn(2+)</name>
        <dbReference type="ChEBI" id="CHEBI:29105"/>
        <label>1</label>
    </ligand>
</feature>
<dbReference type="PROSITE" id="PS50016">
    <property type="entry name" value="ZF_PHD_2"/>
    <property type="match status" value="1"/>
</dbReference>
<dbReference type="InterPro" id="IPR013083">
    <property type="entry name" value="Znf_RING/FYVE/PHD"/>
</dbReference>
<dbReference type="InterPro" id="IPR001965">
    <property type="entry name" value="Znf_PHD"/>
</dbReference>
<sequence>MARTKPFRDLDRDQSARRASKVQTLQTQLIASDPRSHVSVSPLTPITPSFAVTDADDDTSQALLAVGYRDSHVNGTNETNEAFTFCTCNTTVEGKRELDLEKMIRCGNRNCEKMWFHLRCVELPNHPPIRLGWMCPECHDTFGVTSGKKGLWDFRAKEEDEGGKKLINAWLREEDREEKKRENARMRKKFWRETIGESDVEMEG</sequence>
<evidence type="ECO:0000313" key="11">
    <source>
        <dbReference type="EMBL" id="KAF7186631.1"/>
    </source>
</evidence>
<dbReference type="OrthoDB" id="3649705at2759"/>
<dbReference type="PANTHER" id="PTHR10333">
    <property type="entry name" value="INHIBITOR OF GROWTH PROTEIN"/>
    <property type="match status" value="1"/>
</dbReference>
<comment type="caution">
    <text evidence="11">The sequence shown here is derived from an EMBL/GenBank/DDBJ whole genome shotgun (WGS) entry which is preliminary data.</text>
</comment>
<keyword evidence="4 8" id="KW-0863">Zinc-finger</keyword>
<evidence type="ECO:0000256" key="2">
    <source>
        <dbReference type="ARBA" id="ARBA00010210"/>
    </source>
</evidence>
<dbReference type="AlphaFoldDB" id="A0A8H6R637"/>
<dbReference type="GO" id="GO:0000785">
    <property type="term" value="C:chromatin"/>
    <property type="evidence" value="ECO:0007669"/>
    <property type="project" value="UniProtKB-ARBA"/>
</dbReference>
<feature type="binding site" evidence="7">
    <location>
        <position position="117"/>
    </location>
    <ligand>
        <name>Zn(2+)</name>
        <dbReference type="ChEBI" id="CHEBI:29105"/>
        <label>1</label>
    </ligand>
</feature>
<feature type="binding site" evidence="7">
    <location>
        <position position="106"/>
    </location>
    <ligand>
        <name>Zn(2+)</name>
        <dbReference type="ChEBI" id="CHEBI:29105"/>
        <label>2</label>
    </ligand>
</feature>
<evidence type="ECO:0000259" key="10">
    <source>
        <dbReference type="PROSITE" id="PS50016"/>
    </source>
</evidence>
<dbReference type="InterPro" id="IPR011011">
    <property type="entry name" value="Znf_FYVE_PHD"/>
</dbReference>
<keyword evidence="3 7" id="KW-0479">Metal-binding</keyword>
<evidence type="ECO:0000256" key="4">
    <source>
        <dbReference type="ARBA" id="ARBA00022771"/>
    </source>
</evidence>
<feature type="binding site" evidence="7">
    <location>
        <position position="86"/>
    </location>
    <ligand>
        <name>Zn(2+)</name>
        <dbReference type="ChEBI" id="CHEBI:29105"/>
        <label>1</label>
    </ligand>
</feature>
<feature type="compositionally biased region" description="Basic and acidic residues" evidence="9">
    <location>
        <begin position="1"/>
        <end position="16"/>
    </location>
</feature>
<dbReference type="SUPFAM" id="SSF57903">
    <property type="entry name" value="FYVE/PHD zinc finger"/>
    <property type="match status" value="1"/>
</dbReference>
<organism evidence="11 12">
    <name type="scientific">Pseudocercospora fuligena</name>
    <dbReference type="NCBI Taxonomy" id="685502"/>
    <lineage>
        <taxon>Eukaryota</taxon>
        <taxon>Fungi</taxon>
        <taxon>Dikarya</taxon>
        <taxon>Ascomycota</taxon>
        <taxon>Pezizomycotina</taxon>
        <taxon>Dothideomycetes</taxon>
        <taxon>Dothideomycetidae</taxon>
        <taxon>Mycosphaerellales</taxon>
        <taxon>Mycosphaerellaceae</taxon>
        <taxon>Pseudocercospora</taxon>
    </lineage>
</organism>